<feature type="non-terminal residue" evidence="1">
    <location>
        <position position="1"/>
    </location>
</feature>
<organism evidence="1 2">
    <name type="scientific">Cirrhinus mrigala</name>
    <name type="common">Mrigala</name>
    <dbReference type="NCBI Taxonomy" id="683832"/>
    <lineage>
        <taxon>Eukaryota</taxon>
        <taxon>Metazoa</taxon>
        <taxon>Chordata</taxon>
        <taxon>Craniata</taxon>
        <taxon>Vertebrata</taxon>
        <taxon>Euteleostomi</taxon>
        <taxon>Actinopterygii</taxon>
        <taxon>Neopterygii</taxon>
        <taxon>Teleostei</taxon>
        <taxon>Ostariophysi</taxon>
        <taxon>Cypriniformes</taxon>
        <taxon>Cyprinidae</taxon>
        <taxon>Labeoninae</taxon>
        <taxon>Labeonini</taxon>
        <taxon>Cirrhinus</taxon>
    </lineage>
</organism>
<proteinExistence type="predicted"/>
<name>A0ABD0NC67_CIRMR</name>
<sequence>AEDIGPHQLERLVELLTAHECEELISAISQPEESIFQHLERLSAERNQLRRRRNT</sequence>
<evidence type="ECO:0000313" key="2">
    <source>
        <dbReference type="Proteomes" id="UP001529510"/>
    </source>
</evidence>
<comment type="caution">
    <text evidence="1">The sequence shown here is derived from an EMBL/GenBank/DDBJ whole genome shotgun (WGS) entry which is preliminary data.</text>
</comment>
<protein>
    <submittedName>
        <fullName evidence="1">Uncharacterized protein</fullName>
    </submittedName>
</protein>
<dbReference type="Proteomes" id="UP001529510">
    <property type="component" value="Unassembled WGS sequence"/>
</dbReference>
<evidence type="ECO:0000313" key="1">
    <source>
        <dbReference type="EMBL" id="KAL0157908.1"/>
    </source>
</evidence>
<reference evidence="1 2" key="1">
    <citation type="submission" date="2024-05" db="EMBL/GenBank/DDBJ databases">
        <title>Genome sequencing and assembly of Indian major carp, Cirrhinus mrigala (Hamilton, 1822).</title>
        <authorList>
            <person name="Mohindra V."/>
            <person name="Chowdhury L.M."/>
            <person name="Lal K."/>
            <person name="Jena J.K."/>
        </authorList>
    </citation>
    <scope>NUCLEOTIDE SEQUENCE [LARGE SCALE GENOMIC DNA]</scope>
    <source>
        <strain evidence="1">CM1030</strain>
        <tissue evidence="1">Blood</tissue>
    </source>
</reference>
<feature type="non-terminal residue" evidence="1">
    <location>
        <position position="55"/>
    </location>
</feature>
<accession>A0ABD0NC67</accession>
<dbReference type="AlphaFoldDB" id="A0ABD0NC67"/>
<dbReference type="EMBL" id="JAMKFB020000023">
    <property type="protein sequence ID" value="KAL0157908.1"/>
    <property type="molecule type" value="Genomic_DNA"/>
</dbReference>
<gene>
    <name evidence="1" type="ORF">M9458_045984</name>
</gene>
<keyword evidence="2" id="KW-1185">Reference proteome</keyword>